<evidence type="ECO:0000256" key="1">
    <source>
        <dbReference type="PROSITE-ProRule" id="PRU00175"/>
    </source>
</evidence>
<evidence type="ECO:0000259" key="3">
    <source>
        <dbReference type="PROSITE" id="PS50089"/>
    </source>
</evidence>
<protein>
    <recommendedName>
        <fullName evidence="3">RING-type domain-containing protein</fullName>
    </recommendedName>
</protein>
<name>A0ABR1IQA4_9AGAR</name>
<dbReference type="SUPFAM" id="SSF57850">
    <property type="entry name" value="RING/U-box"/>
    <property type="match status" value="1"/>
</dbReference>
<keyword evidence="2" id="KW-0175">Coiled coil</keyword>
<evidence type="ECO:0000313" key="5">
    <source>
        <dbReference type="Proteomes" id="UP001498398"/>
    </source>
</evidence>
<keyword evidence="5" id="KW-1185">Reference proteome</keyword>
<keyword evidence="1" id="KW-0862">Zinc</keyword>
<keyword evidence="1" id="KW-0863">Zinc-finger</keyword>
<proteinExistence type="predicted"/>
<dbReference type="EMBL" id="JBANRG010000079">
    <property type="protein sequence ID" value="KAK7438429.1"/>
    <property type="molecule type" value="Genomic_DNA"/>
</dbReference>
<dbReference type="Proteomes" id="UP001498398">
    <property type="component" value="Unassembled WGS sequence"/>
</dbReference>
<sequence length="273" mass="31045">MTLLVLCDICQEDLPLERFLFYNCGHGYCDTCTPAITQRTCPMCRKKRDHEPHRVYLTPAATTVEEKAKALGRALNSVGPESSEQATRRIGKKIHDFAKEAKVDEITASKLLGVAKNMDERIAPLFFQLRLEQDEKRALQDKVNLWLPRVNKTESVERQVACLKEHLQEQKKALTEAEMEKAKLAGWISAQTQEIESLKDTMSQQLGVISLKNAEIAQLKKIAEDEARHAGLYKKKLKLLSKGQPRHKKDLDDSLIVRPPNPLVDARNREHCL</sequence>
<keyword evidence="1" id="KW-0479">Metal-binding</keyword>
<dbReference type="Pfam" id="PF14634">
    <property type="entry name" value="zf-RING_5"/>
    <property type="match status" value="1"/>
</dbReference>
<evidence type="ECO:0000313" key="4">
    <source>
        <dbReference type="EMBL" id="KAK7438429.1"/>
    </source>
</evidence>
<evidence type="ECO:0000256" key="2">
    <source>
        <dbReference type="SAM" id="Coils"/>
    </source>
</evidence>
<reference evidence="4 5" key="1">
    <citation type="submission" date="2024-01" db="EMBL/GenBank/DDBJ databases">
        <title>A draft genome for the cacao thread blight pathogen Marasmiellus scandens.</title>
        <authorList>
            <person name="Baruah I.K."/>
            <person name="Leung J."/>
            <person name="Bukari Y."/>
            <person name="Amoako-Attah I."/>
            <person name="Meinhardt L.W."/>
            <person name="Bailey B.A."/>
            <person name="Cohen S.P."/>
        </authorList>
    </citation>
    <scope>NUCLEOTIDE SEQUENCE [LARGE SCALE GENOMIC DNA]</scope>
    <source>
        <strain evidence="4 5">GH-19</strain>
    </source>
</reference>
<dbReference type="Gene3D" id="3.30.40.10">
    <property type="entry name" value="Zinc/RING finger domain, C3HC4 (zinc finger)"/>
    <property type="match status" value="1"/>
</dbReference>
<feature type="coiled-coil region" evidence="2">
    <location>
        <begin position="153"/>
        <end position="180"/>
    </location>
</feature>
<dbReference type="SMART" id="SM00184">
    <property type="entry name" value="RING"/>
    <property type="match status" value="1"/>
</dbReference>
<dbReference type="InterPro" id="IPR001841">
    <property type="entry name" value="Znf_RING"/>
</dbReference>
<organism evidence="4 5">
    <name type="scientific">Marasmiellus scandens</name>
    <dbReference type="NCBI Taxonomy" id="2682957"/>
    <lineage>
        <taxon>Eukaryota</taxon>
        <taxon>Fungi</taxon>
        <taxon>Dikarya</taxon>
        <taxon>Basidiomycota</taxon>
        <taxon>Agaricomycotina</taxon>
        <taxon>Agaricomycetes</taxon>
        <taxon>Agaricomycetidae</taxon>
        <taxon>Agaricales</taxon>
        <taxon>Marasmiineae</taxon>
        <taxon>Omphalotaceae</taxon>
        <taxon>Marasmiellus</taxon>
    </lineage>
</organism>
<dbReference type="PROSITE" id="PS50089">
    <property type="entry name" value="ZF_RING_2"/>
    <property type="match status" value="1"/>
</dbReference>
<gene>
    <name evidence="4" type="ORF">VKT23_018043</name>
</gene>
<comment type="caution">
    <text evidence="4">The sequence shown here is derived from an EMBL/GenBank/DDBJ whole genome shotgun (WGS) entry which is preliminary data.</text>
</comment>
<feature type="domain" description="RING-type" evidence="3">
    <location>
        <begin position="7"/>
        <end position="45"/>
    </location>
</feature>
<dbReference type="InterPro" id="IPR013083">
    <property type="entry name" value="Znf_RING/FYVE/PHD"/>
</dbReference>
<accession>A0ABR1IQA4</accession>